<keyword evidence="5 10" id="KW-0812">Transmembrane</keyword>
<dbReference type="GO" id="GO:0005886">
    <property type="term" value="C:plasma membrane"/>
    <property type="evidence" value="ECO:0007669"/>
    <property type="project" value="UniProtKB-SubCell"/>
</dbReference>
<accession>A0A7W8DGP1</accession>
<keyword evidence="7 10" id="KW-0472">Membrane</keyword>
<evidence type="ECO:0000256" key="2">
    <source>
        <dbReference type="ARBA" id="ARBA00009772"/>
    </source>
</evidence>
<dbReference type="PANTHER" id="PTHR30065:SF1">
    <property type="entry name" value="SURFACE PRESENTATION OF ANTIGENS PROTEIN SPAR"/>
    <property type="match status" value="1"/>
</dbReference>
<keyword evidence="4 10" id="KW-1003">Cell membrane</keyword>
<evidence type="ECO:0000256" key="1">
    <source>
        <dbReference type="ARBA" id="ARBA00002578"/>
    </source>
</evidence>
<keyword evidence="8 10" id="KW-0975">Bacterial flagellum</keyword>
<keyword evidence="6 10" id="KW-1133">Transmembrane helix</keyword>
<organism evidence="11 12">
    <name type="scientific">Desulfurispira natronophila</name>
    <dbReference type="NCBI Taxonomy" id="682562"/>
    <lineage>
        <taxon>Bacteria</taxon>
        <taxon>Pseudomonadati</taxon>
        <taxon>Chrysiogenota</taxon>
        <taxon>Chrysiogenia</taxon>
        <taxon>Chrysiogenales</taxon>
        <taxon>Chrysiogenaceae</taxon>
        <taxon>Desulfurispira</taxon>
    </lineage>
</organism>
<evidence type="ECO:0000256" key="4">
    <source>
        <dbReference type="ARBA" id="ARBA00022475"/>
    </source>
</evidence>
<protein>
    <recommendedName>
        <fullName evidence="3 9">Flagellar biosynthetic protein FliR</fullName>
    </recommendedName>
</protein>
<keyword evidence="11" id="KW-0969">Cilium</keyword>
<dbReference type="Proteomes" id="UP000528322">
    <property type="component" value="Unassembled WGS sequence"/>
</dbReference>
<dbReference type="PRINTS" id="PR00953">
    <property type="entry name" value="TYPE3IMRPROT"/>
</dbReference>
<feature type="transmembrane region" description="Helical" evidence="10">
    <location>
        <begin position="215"/>
        <end position="241"/>
    </location>
</feature>
<evidence type="ECO:0000256" key="10">
    <source>
        <dbReference type="RuleBase" id="RU362071"/>
    </source>
</evidence>
<feature type="transmembrane region" description="Helical" evidence="10">
    <location>
        <begin position="40"/>
        <end position="60"/>
    </location>
</feature>
<comment type="caution">
    <text evidence="11">The sequence shown here is derived from an EMBL/GenBank/DDBJ whole genome shotgun (WGS) entry which is preliminary data.</text>
</comment>
<feature type="transmembrane region" description="Helical" evidence="10">
    <location>
        <begin position="122"/>
        <end position="142"/>
    </location>
</feature>
<feature type="transmembrane region" description="Helical" evidence="10">
    <location>
        <begin position="175"/>
        <end position="203"/>
    </location>
</feature>
<dbReference type="NCBIfam" id="TIGR01400">
    <property type="entry name" value="fliR"/>
    <property type="match status" value="1"/>
</dbReference>
<feature type="transmembrane region" description="Helical" evidence="10">
    <location>
        <begin position="15"/>
        <end position="33"/>
    </location>
</feature>
<keyword evidence="11" id="KW-0282">Flagellum</keyword>
<gene>
    <name evidence="11" type="ORF">HNR37_001004</name>
</gene>
<dbReference type="GO" id="GO:0044780">
    <property type="term" value="P:bacterial-type flagellum assembly"/>
    <property type="evidence" value="ECO:0007669"/>
    <property type="project" value="UniProtKB-UniRule"/>
</dbReference>
<comment type="subcellular location">
    <subcellularLocation>
        <location evidence="10">Cell membrane</location>
        <topology evidence="10">Multi-pass membrane protein</topology>
    </subcellularLocation>
    <subcellularLocation>
        <location evidence="10">Bacterial flagellum basal body</location>
    </subcellularLocation>
</comment>
<dbReference type="EMBL" id="JACHID010000005">
    <property type="protein sequence ID" value="MBB5021691.1"/>
    <property type="molecule type" value="Genomic_DNA"/>
</dbReference>
<comment type="similarity">
    <text evidence="2 10">Belongs to the FliR/MopE/SpaR family.</text>
</comment>
<evidence type="ECO:0000256" key="7">
    <source>
        <dbReference type="ARBA" id="ARBA00023136"/>
    </source>
</evidence>
<evidence type="ECO:0000256" key="3">
    <source>
        <dbReference type="ARBA" id="ARBA00021717"/>
    </source>
</evidence>
<keyword evidence="11" id="KW-0966">Cell projection</keyword>
<evidence type="ECO:0000256" key="5">
    <source>
        <dbReference type="ARBA" id="ARBA00022692"/>
    </source>
</evidence>
<evidence type="ECO:0000313" key="11">
    <source>
        <dbReference type="EMBL" id="MBB5021691.1"/>
    </source>
</evidence>
<evidence type="ECO:0000313" key="12">
    <source>
        <dbReference type="Proteomes" id="UP000528322"/>
    </source>
</evidence>
<reference evidence="11 12" key="1">
    <citation type="submission" date="2020-08" db="EMBL/GenBank/DDBJ databases">
        <title>Genomic Encyclopedia of Type Strains, Phase IV (KMG-IV): sequencing the most valuable type-strain genomes for metagenomic binning, comparative biology and taxonomic classification.</title>
        <authorList>
            <person name="Goeker M."/>
        </authorList>
    </citation>
    <scope>NUCLEOTIDE SEQUENCE [LARGE SCALE GENOMIC DNA]</scope>
    <source>
        <strain evidence="11 12">DSM 22071</strain>
    </source>
</reference>
<dbReference type="AlphaFoldDB" id="A0A7W8DGP1"/>
<evidence type="ECO:0000256" key="6">
    <source>
        <dbReference type="ARBA" id="ARBA00022989"/>
    </source>
</evidence>
<evidence type="ECO:0000256" key="9">
    <source>
        <dbReference type="NCBIfam" id="TIGR01400"/>
    </source>
</evidence>
<keyword evidence="12" id="KW-1185">Reference proteome</keyword>
<dbReference type="Pfam" id="PF01311">
    <property type="entry name" value="Bac_export_1"/>
    <property type="match status" value="1"/>
</dbReference>
<dbReference type="PANTHER" id="PTHR30065">
    <property type="entry name" value="FLAGELLAR BIOSYNTHETIC PROTEIN FLIR"/>
    <property type="match status" value="1"/>
</dbReference>
<dbReference type="RefSeq" id="WP_183730849.1">
    <property type="nucleotide sequence ID" value="NZ_JACHID010000005.1"/>
</dbReference>
<name>A0A7W8DGP1_9BACT</name>
<dbReference type="InterPro" id="IPR006303">
    <property type="entry name" value="FliR"/>
</dbReference>
<proteinExistence type="inferred from homology"/>
<dbReference type="GO" id="GO:0009425">
    <property type="term" value="C:bacterial-type flagellum basal body"/>
    <property type="evidence" value="ECO:0007669"/>
    <property type="project" value="UniProtKB-SubCell"/>
</dbReference>
<sequence length="264" mass="28742">MPFDPNLLSLQEVNALILSFIRNLSIIVSMPILSGEQIKMQIKIGLAILITVLLFPVLNVQSVPIPPNVFELVIVIFKEIFIGLAIGFAGQIIMATIQFAGHLMGFQMGLTMANVLDPVSNVQVPIIGQLLSVFVVLLFLLGNGHHMVLMGLYDSYSLIPLGKMSLENLEGLAEFTIYIAHAIFIVGFKISGPIFVVTLIAKAINGILGKMVPQINLLTVGLPVQIFVGILTLALVAPALMNLLEGIFNTFHQNVYIILRIFSP</sequence>
<comment type="function">
    <text evidence="1 10">Role in flagellar biosynthesis.</text>
</comment>
<evidence type="ECO:0000256" key="8">
    <source>
        <dbReference type="ARBA" id="ARBA00023143"/>
    </source>
</evidence>
<feature type="transmembrane region" description="Helical" evidence="10">
    <location>
        <begin position="80"/>
        <end position="101"/>
    </location>
</feature>
<dbReference type="GO" id="GO:0006605">
    <property type="term" value="P:protein targeting"/>
    <property type="evidence" value="ECO:0007669"/>
    <property type="project" value="UniProtKB-UniRule"/>
</dbReference>
<dbReference type="InterPro" id="IPR002010">
    <property type="entry name" value="T3SS_IM_R"/>
</dbReference>